<evidence type="ECO:0000313" key="4">
    <source>
        <dbReference type="Proteomes" id="UP000054770"/>
    </source>
</evidence>
<feature type="domain" description="Surface antigen" evidence="2">
    <location>
        <begin position="46"/>
        <end position="130"/>
    </location>
</feature>
<evidence type="ECO:0000256" key="1">
    <source>
        <dbReference type="SAM" id="MobiDB-lite"/>
    </source>
</evidence>
<dbReference type="EMBL" id="FCON02000001">
    <property type="protein sequence ID" value="SAL12884.1"/>
    <property type="molecule type" value="Genomic_DNA"/>
</dbReference>
<evidence type="ECO:0000259" key="2">
    <source>
        <dbReference type="Pfam" id="PF16998"/>
    </source>
</evidence>
<dbReference type="AlphaFoldDB" id="A0A158EZA4"/>
<proteinExistence type="predicted"/>
<organism evidence="3 4">
    <name type="scientific">Caballeronia choica</name>
    <dbReference type="NCBI Taxonomy" id="326476"/>
    <lineage>
        <taxon>Bacteria</taxon>
        <taxon>Pseudomonadati</taxon>
        <taxon>Pseudomonadota</taxon>
        <taxon>Betaproteobacteria</taxon>
        <taxon>Burkholderiales</taxon>
        <taxon>Burkholderiaceae</taxon>
        <taxon>Caballeronia</taxon>
    </lineage>
</organism>
<feature type="region of interest" description="Disordered" evidence="1">
    <location>
        <begin position="63"/>
        <end position="86"/>
    </location>
</feature>
<gene>
    <name evidence="3" type="ORF">AWB68_00142</name>
</gene>
<accession>A0A158EZA4</accession>
<sequence>MATISLTPTRGFVGLISGFALLAWGSAACAGNLSFLNDTPIAYMKPPDRQALNSAARAALDTRKDGESVNWSNEGTGNPVAIKGTITPRDTVKNGEHVCRTLTITAVAKGQKEIWIPTACKTGKSEWQVQKR</sequence>
<dbReference type="Pfam" id="PF16998">
    <property type="entry name" value="17kDa_Anti_2"/>
    <property type="match status" value="1"/>
</dbReference>
<protein>
    <recommendedName>
        <fullName evidence="2">Surface antigen domain-containing protein</fullName>
    </recommendedName>
</protein>
<reference evidence="3" key="1">
    <citation type="submission" date="2016-01" db="EMBL/GenBank/DDBJ databases">
        <authorList>
            <person name="Peeters C."/>
        </authorList>
    </citation>
    <scope>NUCLEOTIDE SEQUENCE [LARGE SCALE GENOMIC DNA]</scope>
    <source>
        <strain evidence="3">LMG 22940</strain>
    </source>
</reference>
<keyword evidence="4" id="KW-1185">Reference proteome</keyword>
<dbReference type="Proteomes" id="UP000054770">
    <property type="component" value="Unassembled WGS sequence"/>
</dbReference>
<comment type="caution">
    <text evidence="3">The sequence shown here is derived from an EMBL/GenBank/DDBJ whole genome shotgun (WGS) entry which is preliminary data.</text>
</comment>
<dbReference type="RefSeq" id="WP_087642431.1">
    <property type="nucleotide sequence ID" value="NZ_FCON02000001.1"/>
</dbReference>
<name>A0A158EZA4_9BURK</name>
<evidence type="ECO:0000313" key="3">
    <source>
        <dbReference type="EMBL" id="SAL12884.1"/>
    </source>
</evidence>
<dbReference type="InterPro" id="IPR032635">
    <property type="entry name" value="Anti_2"/>
</dbReference>